<comment type="caution">
    <text evidence="2">The sequence shown here is derived from an EMBL/GenBank/DDBJ whole genome shotgun (WGS) entry which is preliminary data.</text>
</comment>
<dbReference type="AlphaFoldDB" id="A0AAV8A552"/>
<organism evidence="2 3">
    <name type="scientific">Anaeramoeba flamelloides</name>
    <dbReference type="NCBI Taxonomy" id="1746091"/>
    <lineage>
        <taxon>Eukaryota</taxon>
        <taxon>Metamonada</taxon>
        <taxon>Anaeramoebidae</taxon>
        <taxon>Anaeramoeba</taxon>
    </lineage>
</organism>
<feature type="region of interest" description="Disordered" evidence="1">
    <location>
        <begin position="1"/>
        <end position="23"/>
    </location>
</feature>
<dbReference type="EMBL" id="JANTQA010000015">
    <property type="protein sequence ID" value="KAJ3447663.1"/>
    <property type="molecule type" value="Genomic_DNA"/>
</dbReference>
<name>A0AAV8A552_9EUKA</name>
<evidence type="ECO:0000313" key="2">
    <source>
        <dbReference type="EMBL" id="KAJ3447663.1"/>
    </source>
</evidence>
<evidence type="ECO:0000256" key="1">
    <source>
        <dbReference type="SAM" id="MobiDB-lite"/>
    </source>
</evidence>
<reference evidence="2" key="1">
    <citation type="submission" date="2022-08" db="EMBL/GenBank/DDBJ databases">
        <title>Novel sulphate-reducing endosymbionts in the free-living metamonad Anaeramoeba.</title>
        <authorList>
            <person name="Jerlstrom-Hultqvist J."/>
            <person name="Cepicka I."/>
            <person name="Gallot-Lavallee L."/>
            <person name="Salas-Leiva D."/>
            <person name="Curtis B.A."/>
            <person name="Zahonova K."/>
            <person name="Pipaliya S."/>
            <person name="Dacks J."/>
            <person name="Roger A.J."/>
        </authorList>
    </citation>
    <scope>NUCLEOTIDE SEQUENCE</scope>
    <source>
        <strain evidence="2">Busselton2</strain>
    </source>
</reference>
<sequence>MSKLVKKNKIPSRLGNRANSSNYVPNKEELEDYSLCTEKQKEELEKMKTKTLNKERFQILYDNLPELFVHEEKFVLIDKRLVNIYCVAIKNGRSNVRKTISNFYKGFLNVTPRTNKGFILLKNGTTLEEIDNCEGLKEFKEEIKGILQKPRKRKRTRKIQKNAKSIPKAKKFQKPNPKKILKNLKTSRLVAETDGEFKRRRFNRTQKPKARKVKKKRKKIIRVGRKTKIQTKTETQTMNTKAITVAKQPKTKTKIEKKQPNYEIEKQAIQVEKIANCFQEETGLEEQNNLFSIPNNCFDFDKEDFNFSQSDSEFSTSDYEETDDSDYQIETNITFAKSPSIFHLDLTDFNLGISEIPGLSPKEFIDFNFLHKDFMTTIGEGTLVNHTYHEDEKLYDRNIIY</sequence>
<gene>
    <name evidence="2" type="ORF">M0812_00135</name>
</gene>
<feature type="compositionally biased region" description="Basic residues" evidence="1">
    <location>
        <begin position="1"/>
        <end position="10"/>
    </location>
</feature>
<accession>A0AAV8A552</accession>
<evidence type="ECO:0000313" key="3">
    <source>
        <dbReference type="Proteomes" id="UP001146793"/>
    </source>
</evidence>
<proteinExistence type="predicted"/>
<protein>
    <submittedName>
        <fullName evidence="2">Uncharacterized protein</fullName>
    </submittedName>
</protein>
<feature type="region of interest" description="Disordered" evidence="1">
    <location>
        <begin position="151"/>
        <end position="177"/>
    </location>
</feature>
<dbReference type="Proteomes" id="UP001146793">
    <property type="component" value="Unassembled WGS sequence"/>
</dbReference>